<dbReference type="Proteomes" id="UP000184207">
    <property type="component" value="Unassembled WGS sequence"/>
</dbReference>
<evidence type="ECO:0000313" key="3">
    <source>
        <dbReference type="Proteomes" id="UP000184207"/>
    </source>
</evidence>
<dbReference type="OrthoDB" id="43284at2"/>
<keyword evidence="3" id="KW-1185">Reference proteome</keyword>
<feature type="transmembrane region" description="Helical" evidence="1">
    <location>
        <begin position="304"/>
        <end position="326"/>
    </location>
</feature>
<keyword evidence="1" id="KW-0472">Membrane</keyword>
<evidence type="ECO:0008006" key="4">
    <source>
        <dbReference type="Google" id="ProtNLM"/>
    </source>
</evidence>
<proteinExistence type="predicted"/>
<gene>
    <name evidence="2" type="ORF">SAMN02745226_00161</name>
</gene>
<reference evidence="3" key="1">
    <citation type="submission" date="2016-12" db="EMBL/GenBank/DDBJ databases">
        <authorList>
            <person name="Varghese N."/>
            <person name="Submissions S."/>
        </authorList>
    </citation>
    <scope>NUCLEOTIDE SEQUENCE [LARGE SCALE GENOMIC DNA]</scope>
    <source>
        <strain evidence="3">DSM 13020</strain>
    </source>
</reference>
<keyword evidence="1" id="KW-0812">Transmembrane</keyword>
<dbReference type="AlphaFoldDB" id="A0A1M7RTU6"/>
<dbReference type="STRING" id="1121883.SAMN02745226_00161"/>
<organism evidence="2 3">
    <name type="scientific">Fervidobacterium gondwanense DSM 13020</name>
    <dbReference type="NCBI Taxonomy" id="1121883"/>
    <lineage>
        <taxon>Bacteria</taxon>
        <taxon>Thermotogati</taxon>
        <taxon>Thermotogota</taxon>
        <taxon>Thermotogae</taxon>
        <taxon>Thermotogales</taxon>
        <taxon>Fervidobacteriaceae</taxon>
        <taxon>Fervidobacterium</taxon>
    </lineage>
</organism>
<dbReference type="Pfam" id="PF16240">
    <property type="entry name" value="DUF4899"/>
    <property type="match status" value="1"/>
</dbReference>
<sequence>MDLYFIKVRARSKGTAEDIVGYFFGKTNSAPDFDFLVVPLRYSNIIDSITLNEDLREFKEKLEKAKQEIKAIPGGHDVTIAFLAYLNNMLNRRGKIPLGIEFSTAVKESDTEVMKVIISDLLEEWSPKMEVDVRAQGMFLEEYSAYTFLSMQEDFSDENVVKVYTRADVVDLPEAFPVIDPINGTSIVQFDIGDKIPVVILNPGKYEKKLRELYPNFDSDKFSIEATLLSKELVRVGGGSLYLVKVELSEGLIAKALISPALKILSDETYFIKKRRQQTEQKEHIEKVPRSIKVEIPPTTGSELLISFMTTLLVTGALLIIIYLFMK</sequence>
<evidence type="ECO:0000313" key="2">
    <source>
        <dbReference type="EMBL" id="SHN49715.1"/>
    </source>
</evidence>
<dbReference type="InterPro" id="IPR032602">
    <property type="entry name" value="DUF4899"/>
</dbReference>
<keyword evidence="1" id="KW-1133">Transmembrane helix</keyword>
<accession>A0A1M7RTU6</accession>
<dbReference type="RefSeq" id="WP_072757322.1">
    <property type="nucleotide sequence ID" value="NZ_FRDJ01000001.1"/>
</dbReference>
<protein>
    <recommendedName>
        <fullName evidence="4">DUF4899 domain-containing protein</fullName>
    </recommendedName>
</protein>
<dbReference type="EMBL" id="FRDJ01000001">
    <property type="protein sequence ID" value="SHN49715.1"/>
    <property type="molecule type" value="Genomic_DNA"/>
</dbReference>
<name>A0A1M7RTU6_FERGO</name>
<evidence type="ECO:0000256" key="1">
    <source>
        <dbReference type="SAM" id="Phobius"/>
    </source>
</evidence>